<gene>
    <name evidence="7" type="primary">ccmI</name>
    <name evidence="7" type="ORF">EUU22_01360</name>
</gene>
<dbReference type="EMBL" id="SDVB01000050">
    <property type="protein sequence ID" value="RYC26855.1"/>
    <property type="molecule type" value="Genomic_DNA"/>
</dbReference>
<dbReference type="GO" id="GO:0005886">
    <property type="term" value="C:plasma membrane"/>
    <property type="evidence" value="ECO:0007669"/>
    <property type="project" value="TreeGrafter"/>
</dbReference>
<keyword evidence="5" id="KW-1133">Transmembrane helix</keyword>
<evidence type="ECO:0000259" key="6">
    <source>
        <dbReference type="Pfam" id="PF23914"/>
    </source>
</evidence>
<dbReference type="InterPro" id="IPR051263">
    <property type="entry name" value="C-type_cytochrome_biogenesis"/>
</dbReference>
<feature type="domain" description="Cytochrome c-type biogenesis protein H TPR" evidence="6">
    <location>
        <begin position="141"/>
        <end position="257"/>
    </location>
</feature>
<keyword evidence="8" id="KW-1185">Reference proteome</keyword>
<keyword evidence="5" id="KW-0472">Membrane</keyword>
<keyword evidence="5" id="KW-0812">Transmembrane</keyword>
<evidence type="ECO:0000313" key="8">
    <source>
        <dbReference type="Proteomes" id="UP000291088"/>
    </source>
</evidence>
<dbReference type="OrthoDB" id="9815847at2"/>
<dbReference type="Gene3D" id="1.25.40.10">
    <property type="entry name" value="Tetratricopeptide repeat domain"/>
    <property type="match status" value="2"/>
</dbReference>
<keyword evidence="3" id="KW-0201">Cytochrome c-type biogenesis</keyword>
<dbReference type="AlphaFoldDB" id="A0A4Q2U0V0"/>
<dbReference type="NCBIfam" id="TIGR03142">
    <property type="entry name" value="cytochro_ccmI"/>
    <property type="match status" value="1"/>
</dbReference>
<protein>
    <submittedName>
        <fullName evidence="7">C-type cytochrome biogenesis protein CcmI</fullName>
    </submittedName>
</protein>
<evidence type="ECO:0000256" key="2">
    <source>
        <dbReference type="ARBA" id="ARBA00022737"/>
    </source>
</evidence>
<dbReference type="RefSeq" id="WP_129330329.1">
    <property type="nucleotide sequence ID" value="NZ_SDVB01000050.1"/>
</dbReference>
<evidence type="ECO:0000256" key="4">
    <source>
        <dbReference type="ARBA" id="ARBA00022803"/>
    </source>
</evidence>
<keyword evidence="2" id="KW-0677">Repeat</keyword>
<name>A0A4Q2U0V0_9HYPH</name>
<dbReference type="PANTHER" id="PTHR47870:SF1">
    <property type="entry name" value="CYTOCHROME C-TYPE BIOGENESIS PROTEIN CCMH"/>
    <property type="match status" value="1"/>
</dbReference>
<comment type="caution">
    <text evidence="7">The sequence shown here is derived from an EMBL/GenBank/DDBJ whole genome shotgun (WGS) entry which is preliminary data.</text>
</comment>
<comment type="subcellular location">
    <subcellularLocation>
        <location evidence="1">Cell envelope</location>
    </subcellularLocation>
</comment>
<reference evidence="7 8" key="1">
    <citation type="submission" date="2019-01" db="EMBL/GenBank/DDBJ databases">
        <authorList>
            <person name="Deng T."/>
        </authorList>
    </citation>
    <scope>NUCLEOTIDE SEQUENCE [LARGE SCALE GENOMIC DNA]</scope>
    <source>
        <strain evidence="7 8">F8825</strain>
    </source>
</reference>
<accession>A0A4Q2U0V0</accession>
<evidence type="ECO:0000313" key="7">
    <source>
        <dbReference type="EMBL" id="RYC26855.1"/>
    </source>
</evidence>
<feature type="transmembrane region" description="Helical" evidence="5">
    <location>
        <begin position="91"/>
        <end position="111"/>
    </location>
</feature>
<evidence type="ECO:0000256" key="1">
    <source>
        <dbReference type="ARBA" id="ARBA00004196"/>
    </source>
</evidence>
<keyword evidence="4" id="KW-0802">TPR repeat</keyword>
<organism evidence="7 8">
    <name type="scientific">Ciceribacter ferrooxidans</name>
    <dbReference type="NCBI Taxonomy" id="2509717"/>
    <lineage>
        <taxon>Bacteria</taxon>
        <taxon>Pseudomonadati</taxon>
        <taxon>Pseudomonadota</taxon>
        <taxon>Alphaproteobacteria</taxon>
        <taxon>Hyphomicrobiales</taxon>
        <taxon>Rhizobiaceae</taxon>
        <taxon>Ciceribacter</taxon>
    </lineage>
</organism>
<dbReference type="SMART" id="SM00028">
    <property type="entry name" value="TPR"/>
    <property type="match status" value="3"/>
</dbReference>
<sequence>MLFWIATALLTAVTAVVLLGPLFRGRTVLVEDAVGEAAVYRDQLRELERDKKLGLIGGEEADYARAEIGRRLLAASAEAKAGKEARSGRHLLAQAFIIVCLPAIGLGLYTLTGSPGMPSEPLAARLANPGNNLELLVAKVERHLAQNPDDGAGWDVLAPIYFKMSRYGDAELAYRNAIRLLGQSPERMIGLGETMTAENDGIVTADARAAFEEAVRLGSTNLRAAFYIALSLEQEGKREEARASFEAIVKASPADAPWLPLVNEHIAANSGEAKPEAPGNPTAADVAAAQGMSTGDRMEMIRGMVAGLDAKLKENPNNFEGWMRLVRSYAMLKEPENAVTALKSALAAFPAEGQEGQQLIAMARELGLPVEEALK</sequence>
<evidence type="ECO:0000256" key="3">
    <source>
        <dbReference type="ARBA" id="ARBA00022748"/>
    </source>
</evidence>
<dbReference type="PANTHER" id="PTHR47870">
    <property type="entry name" value="CYTOCHROME C-TYPE BIOGENESIS PROTEIN CCMH"/>
    <property type="match status" value="1"/>
</dbReference>
<dbReference type="InterPro" id="IPR056413">
    <property type="entry name" value="TPR_CcmH_CycH"/>
</dbReference>
<dbReference type="GO" id="GO:0017004">
    <property type="term" value="P:cytochrome complex assembly"/>
    <property type="evidence" value="ECO:0007669"/>
    <property type="project" value="UniProtKB-KW"/>
</dbReference>
<dbReference type="SUPFAM" id="SSF48452">
    <property type="entry name" value="TPR-like"/>
    <property type="match status" value="1"/>
</dbReference>
<dbReference type="InterPro" id="IPR017560">
    <property type="entry name" value="Cyt_c_biogenesis_CcmI"/>
</dbReference>
<dbReference type="InterPro" id="IPR011990">
    <property type="entry name" value="TPR-like_helical_dom_sf"/>
</dbReference>
<dbReference type="GO" id="GO:0030313">
    <property type="term" value="C:cell envelope"/>
    <property type="evidence" value="ECO:0007669"/>
    <property type="project" value="UniProtKB-SubCell"/>
</dbReference>
<proteinExistence type="predicted"/>
<dbReference type="Proteomes" id="UP000291088">
    <property type="component" value="Unassembled WGS sequence"/>
</dbReference>
<dbReference type="Pfam" id="PF23914">
    <property type="entry name" value="TPR_CcmH_CycH"/>
    <property type="match status" value="1"/>
</dbReference>
<dbReference type="InterPro" id="IPR019734">
    <property type="entry name" value="TPR_rpt"/>
</dbReference>
<evidence type="ECO:0000256" key="5">
    <source>
        <dbReference type="SAM" id="Phobius"/>
    </source>
</evidence>